<evidence type="ECO:0000313" key="1">
    <source>
        <dbReference type="EMBL" id="GAB91481.1"/>
    </source>
</evidence>
<dbReference type="Pfam" id="PF13459">
    <property type="entry name" value="Fer4_15"/>
    <property type="match status" value="1"/>
</dbReference>
<dbReference type="eggNOG" id="COG1141">
    <property type="taxonomic scope" value="Bacteria"/>
</dbReference>
<dbReference type="Proteomes" id="UP000008363">
    <property type="component" value="Unassembled WGS sequence"/>
</dbReference>
<dbReference type="STRING" id="1108045.GORHZ_135_00290"/>
<reference evidence="1 2" key="1">
    <citation type="submission" date="2012-08" db="EMBL/GenBank/DDBJ databases">
        <title>Whole genome shotgun sequence of Gordonia rhizosphera NBRC 16068.</title>
        <authorList>
            <person name="Takarada H."/>
            <person name="Isaki S."/>
            <person name="Hosoyama A."/>
            <person name="Tsuchikane K."/>
            <person name="Katsumata H."/>
            <person name="Baba S."/>
            <person name="Ohji S."/>
            <person name="Yamazaki S."/>
            <person name="Fujita N."/>
        </authorList>
    </citation>
    <scope>NUCLEOTIDE SEQUENCE [LARGE SCALE GENOMIC DNA]</scope>
    <source>
        <strain evidence="1 2">NBRC 16068</strain>
    </source>
</reference>
<gene>
    <name evidence="1" type="ORF">GORHZ_135_00290</name>
</gene>
<dbReference type="AlphaFoldDB" id="K6WCM1"/>
<name>K6WCM1_9ACTN</name>
<dbReference type="Gene3D" id="3.30.70.20">
    <property type="match status" value="1"/>
</dbReference>
<dbReference type="OrthoDB" id="4741951at2"/>
<accession>K6WCM1</accession>
<keyword evidence="2" id="KW-1185">Reference proteome</keyword>
<dbReference type="SUPFAM" id="SSF54862">
    <property type="entry name" value="4Fe-4S ferredoxins"/>
    <property type="match status" value="1"/>
</dbReference>
<sequence>MTTRTAPHLHVDWTRCDGRGLCAELLPHTVTRDQWGYPVPLDGTREPVIAPGDRAHAGRAVSVCPLQALSIE</sequence>
<proteinExistence type="predicted"/>
<comment type="caution">
    <text evidence="1">The sequence shown here is derived from an EMBL/GenBank/DDBJ whole genome shotgun (WGS) entry which is preliminary data.</text>
</comment>
<dbReference type="RefSeq" id="WP_006334973.1">
    <property type="nucleotide sequence ID" value="NZ_BAHC01000135.1"/>
</dbReference>
<dbReference type="EMBL" id="BAHC01000135">
    <property type="protein sequence ID" value="GAB91481.1"/>
    <property type="molecule type" value="Genomic_DNA"/>
</dbReference>
<organism evidence="1 2">
    <name type="scientific">Gordonia rhizosphera NBRC 16068</name>
    <dbReference type="NCBI Taxonomy" id="1108045"/>
    <lineage>
        <taxon>Bacteria</taxon>
        <taxon>Bacillati</taxon>
        <taxon>Actinomycetota</taxon>
        <taxon>Actinomycetes</taxon>
        <taxon>Mycobacteriales</taxon>
        <taxon>Gordoniaceae</taxon>
        <taxon>Gordonia</taxon>
    </lineage>
</organism>
<protein>
    <submittedName>
        <fullName evidence="1">Putative oxidoreductase</fullName>
    </submittedName>
</protein>
<evidence type="ECO:0000313" key="2">
    <source>
        <dbReference type="Proteomes" id="UP000008363"/>
    </source>
</evidence>